<dbReference type="SUPFAM" id="SSF82689">
    <property type="entry name" value="Mechanosensitive channel protein MscS (YggB), C-terminal domain"/>
    <property type="match status" value="1"/>
</dbReference>
<evidence type="ECO:0000256" key="6">
    <source>
        <dbReference type="ARBA" id="ARBA00023136"/>
    </source>
</evidence>
<dbReference type="SUPFAM" id="SSF50182">
    <property type="entry name" value="Sm-like ribonucleoproteins"/>
    <property type="match status" value="1"/>
</dbReference>
<dbReference type="AlphaFoldDB" id="A0A6I6JDS6"/>
<feature type="transmembrane region" description="Helical" evidence="7">
    <location>
        <begin position="67"/>
        <end position="93"/>
    </location>
</feature>
<feature type="transmembrane region" description="Helical" evidence="7">
    <location>
        <begin position="99"/>
        <end position="117"/>
    </location>
</feature>
<evidence type="ECO:0000313" key="10">
    <source>
        <dbReference type="EMBL" id="QGY39230.1"/>
    </source>
</evidence>
<keyword evidence="3" id="KW-1003">Cell membrane</keyword>
<dbReference type="SUPFAM" id="SSF82861">
    <property type="entry name" value="Mechanosensitive channel protein MscS (YggB), transmembrane region"/>
    <property type="match status" value="1"/>
</dbReference>
<evidence type="ECO:0000313" key="11">
    <source>
        <dbReference type="Proteomes" id="UP000428328"/>
    </source>
</evidence>
<keyword evidence="6 7" id="KW-0472">Membrane</keyword>
<dbReference type="Gene3D" id="1.10.287.1260">
    <property type="match status" value="1"/>
</dbReference>
<dbReference type="GO" id="GO:0005886">
    <property type="term" value="C:plasma membrane"/>
    <property type="evidence" value="ECO:0007669"/>
    <property type="project" value="UniProtKB-SubCell"/>
</dbReference>
<keyword evidence="5 7" id="KW-1133">Transmembrane helix</keyword>
<dbReference type="InterPro" id="IPR011014">
    <property type="entry name" value="MscS_channel_TM-2"/>
</dbReference>
<evidence type="ECO:0000259" key="8">
    <source>
        <dbReference type="Pfam" id="PF00924"/>
    </source>
</evidence>
<dbReference type="Gene3D" id="3.30.70.100">
    <property type="match status" value="1"/>
</dbReference>
<feature type="transmembrane region" description="Helical" evidence="7">
    <location>
        <begin position="211"/>
        <end position="230"/>
    </location>
</feature>
<accession>A0A6I6JDS6</accession>
<evidence type="ECO:0000259" key="9">
    <source>
        <dbReference type="Pfam" id="PF21082"/>
    </source>
</evidence>
<feature type="transmembrane region" description="Helical" evidence="7">
    <location>
        <begin position="166"/>
        <end position="190"/>
    </location>
</feature>
<evidence type="ECO:0000256" key="3">
    <source>
        <dbReference type="ARBA" id="ARBA00022475"/>
    </source>
</evidence>
<dbReference type="GO" id="GO:0008381">
    <property type="term" value="F:mechanosensitive monoatomic ion channel activity"/>
    <property type="evidence" value="ECO:0007669"/>
    <property type="project" value="UniProtKB-ARBA"/>
</dbReference>
<dbReference type="Pfam" id="PF21082">
    <property type="entry name" value="MS_channel_3rd"/>
    <property type="match status" value="1"/>
</dbReference>
<name>A0A6I6JDS6_9BACT</name>
<comment type="subcellular location">
    <subcellularLocation>
        <location evidence="1">Cell membrane</location>
        <topology evidence="1">Multi-pass membrane protein</topology>
    </subcellularLocation>
</comment>
<dbReference type="PANTHER" id="PTHR30347">
    <property type="entry name" value="POTASSIUM CHANNEL RELATED"/>
    <property type="match status" value="1"/>
</dbReference>
<reference evidence="10 11" key="1">
    <citation type="submission" date="2019-11" db="EMBL/GenBank/DDBJ databases">
        <authorList>
            <person name="Zheng R.K."/>
            <person name="Sun C.M."/>
        </authorList>
    </citation>
    <scope>NUCLEOTIDE SEQUENCE [LARGE SCALE GENOMIC DNA]</scope>
    <source>
        <strain evidence="10 11">SRB007</strain>
    </source>
</reference>
<dbReference type="Pfam" id="PF00924">
    <property type="entry name" value="MS_channel_2nd"/>
    <property type="match status" value="1"/>
</dbReference>
<dbReference type="PANTHER" id="PTHR30347:SF1">
    <property type="entry name" value="MECHANOSENSITIVE CHANNEL MSCK"/>
    <property type="match status" value="1"/>
</dbReference>
<feature type="transmembrane region" description="Helical" evidence="7">
    <location>
        <begin position="124"/>
        <end position="146"/>
    </location>
</feature>
<dbReference type="InterPro" id="IPR052702">
    <property type="entry name" value="MscS-like_channel"/>
</dbReference>
<protein>
    <submittedName>
        <fullName evidence="10">Mechanosensitive ion channel</fullName>
    </submittedName>
</protein>
<feature type="transmembrane region" description="Helical" evidence="7">
    <location>
        <begin position="236"/>
        <end position="264"/>
    </location>
</feature>
<sequence>MEQRIEAAAAFLLDWLKTNVLTWETAAQWGCVLAFYLLGVLAWRGFEKRLLAAVDRSHANHLVRSVLRALVDIGNVAGFFVVMLVCEGVFSALGYNGRLLNAAGDLALAWIAIRLLTSVMPNRAVARGVAGTIWTVAALSVFGLLTPVTDFLRGLNFTVGDASFNALGVINGLALAFLFIQVASLVSQFFEGRIQRNQGLTPSLQVLLGKALKTSFYTVAVLAAMSSVGIDLTSLAIFSSALGVGIGFGLKTIFSNYVAGIILLMDNSIKPGDTIEVGGVFGVVRDMRGRYASVLTRSGKEHLIPNELLISGEVVNWTHNDRNVRIGIPVGIAYWSDVDTAMVLMERATEGVSRVLRDPSPTVLLSGFGDSSVDLELRIWIRDAEGGVSNVKSEIMLKIWKLFHEYDIEFPFPQRDILLKPDSRLAVTIEKGGDDG</sequence>
<feature type="transmembrane region" description="Helical" evidence="7">
    <location>
        <begin position="26"/>
        <end position="46"/>
    </location>
</feature>
<evidence type="ECO:0000256" key="2">
    <source>
        <dbReference type="ARBA" id="ARBA00008017"/>
    </source>
</evidence>
<keyword evidence="4 7" id="KW-0812">Transmembrane</keyword>
<evidence type="ECO:0000256" key="5">
    <source>
        <dbReference type="ARBA" id="ARBA00022989"/>
    </source>
</evidence>
<gene>
    <name evidence="10" type="ORF">GM415_03530</name>
</gene>
<dbReference type="KEGG" id="psel:GM415_03530"/>
<organism evidence="10 11">
    <name type="scientific">Pseudodesulfovibrio cashew</name>
    <dbReference type="NCBI Taxonomy" id="2678688"/>
    <lineage>
        <taxon>Bacteria</taxon>
        <taxon>Pseudomonadati</taxon>
        <taxon>Thermodesulfobacteriota</taxon>
        <taxon>Desulfovibrionia</taxon>
        <taxon>Desulfovibrionales</taxon>
        <taxon>Desulfovibrionaceae</taxon>
    </lineage>
</organism>
<comment type="similarity">
    <text evidence="2">Belongs to the MscS (TC 1.A.23) family.</text>
</comment>
<keyword evidence="11" id="KW-1185">Reference proteome</keyword>
<dbReference type="InterPro" id="IPR011066">
    <property type="entry name" value="MscS_channel_C_sf"/>
</dbReference>
<feature type="domain" description="Mechanosensitive ion channel MscS C-terminal" evidence="9">
    <location>
        <begin position="327"/>
        <end position="410"/>
    </location>
</feature>
<dbReference type="InterPro" id="IPR010920">
    <property type="entry name" value="LSM_dom_sf"/>
</dbReference>
<evidence type="ECO:0000256" key="1">
    <source>
        <dbReference type="ARBA" id="ARBA00004651"/>
    </source>
</evidence>
<evidence type="ECO:0000256" key="4">
    <source>
        <dbReference type="ARBA" id="ARBA00022692"/>
    </source>
</evidence>
<dbReference type="EMBL" id="CP046400">
    <property type="protein sequence ID" value="QGY39230.1"/>
    <property type="molecule type" value="Genomic_DNA"/>
</dbReference>
<dbReference type="Gene3D" id="2.30.30.60">
    <property type="match status" value="1"/>
</dbReference>
<evidence type="ECO:0000256" key="7">
    <source>
        <dbReference type="SAM" id="Phobius"/>
    </source>
</evidence>
<dbReference type="InterPro" id="IPR006685">
    <property type="entry name" value="MscS_channel_2nd"/>
</dbReference>
<dbReference type="InterPro" id="IPR023408">
    <property type="entry name" value="MscS_beta-dom_sf"/>
</dbReference>
<dbReference type="RefSeq" id="WP_158946455.1">
    <property type="nucleotide sequence ID" value="NZ_CP046400.1"/>
</dbReference>
<dbReference type="InterPro" id="IPR049278">
    <property type="entry name" value="MS_channel_C"/>
</dbReference>
<feature type="domain" description="Mechanosensitive ion channel MscS" evidence="8">
    <location>
        <begin position="252"/>
        <end position="319"/>
    </location>
</feature>
<dbReference type="Proteomes" id="UP000428328">
    <property type="component" value="Chromosome"/>
</dbReference>
<proteinExistence type="inferred from homology"/>